<protein>
    <submittedName>
        <fullName evidence="2">Uncharacterized protein</fullName>
    </submittedName>
</protein>
<gene>
    <name evidence="2" type="ORF">GKC44_06075</name>
</gene>
<reference evidence="2 3" key="1">
    <citation type="submission" date="2019-11" db="EMBL/GenBank/DDBJ databases">
        <title>Draft Genome Sequence of Plant Growth-Promoting Rhizosphere-Associated Bacteria.</title>
        <authorList>
            <person name="Vasilyev I.Y."/>
            <person name="Radchenko V."/>
            <person name="Ilnitskaya E.V."/>
        </authorList>
    </citation>
    <scope>NUCLEOTIDE SEQUENCE [LARGE SCALE GENOMIC DNA]</scope>
    <source>
        <strain evidence="2 3">VRA_07sq_f</strain>
    </source>
</reference>
<dbReference type="AlphaFoldDB" id="A0A844EDV9"/>
<feature type="non-terminal residue" evidence="2">
    <location>
        <position position="563"/>
    </location>
</feature>
<comment type="caution">
    <text evidence="2">The sequence shown here is derived from an EMBL/GenBank/DDBJ whole genome shotgun (WGS) entry which is preliminary data.</text>
</comment>
<sequence length="563" mass="60245">MHSDIGLSNVAHHRHFNKSIIISLVIGLFSLLFGMFLSGLTVNADDSELTSPFTYTTNFKNDATYNSSQAINMQFLLAETAGIKPGDKIQISVGKDSDGVAGFDLSSLQINAVSSGNFFDVSTDGSTNPATITLTAKSGPDYANLAHAGVSIYMKPATSDLNEKSTVSYPIKVNYIRGSQTTVIKDGTLNVNNIPGNSGGGADTLSQEIFGGLGGLTAPSGFIDDGDIYNGNFYAYSPDASSTAYDKNLIYWYDQNATVAWAQVTLPTDVDKVPKSFTWTLSSSNAINLIKDPKALKVYESPDNTHPISNTPTTKWTIDPTSTGGKVTVTIDNLGPNDAGRSLNIPFAVQTKLVSDKFVITSSISNISNNSTVKDRTAQMMYNSTIGAGFIPLLTVKNLKVTLSQARALLFNNNTQLKSAKDILSQFATTTDNNDPHTDDALNFGLGYDYKSELAYGKINGGQTYQIPIFASNTNGSSATKYASLKIIPDDNLTSLNAEFVDVDGQTSFPNNKFTLTPSSTTKTGDTWDLNKILTYGTVPTGYHIASGSELNGKVQPTVVWGT</sequence>
<proteinExistence type="predicted"/>
<name>A0A844EDV9_9LACO</name>
<keyword evidence="1" id="KW-0472">Membrane</keyword>
<accession>A0A844EDV9</accession>
<dbReference type="EMBL" id="WKKY01000170">
    <property type="protein sequence ID" value="MSE20822.1"/>
    <property type="molecule type" value="Genomic_DNA"/>
</dbReference>
<evidence type="ECO:0000313" key="3">
    <source>
        <dbReference type="Proteomes" id="UP000491237"/>
    </source>
</evidence>
<organism evidence="2 3">
    <name type="scientific">Lentilactobacillus parabuchneri</name>
    <dbReference type="NCBI Taxonomy" id="152331"/>
    <lineage>
        <taxon>Bacteria</taxon>
        <taxon>Bacillati</taxon>
        <taxon>Bacillota</taxon>
        <taxon>Bacilli</taxon>
        <taxon>Lactobacillales</taxon>
        <taxon>Lactobacillaceae</taxon>
        <taxon>Lentilactobacillus</taxon>
    </lineage>
</organism>
<evidence type="ECO:0000256" key="1">
    <source>
        <dbReference type="SAM" id="Phobius"/>
    </source>
</evidence>
<dbReference type="Proteomes" id="UP000491237">
    <property type="component" value="Unassembled WGS sequence"/>
</dbReference>
<keyword evidence="1" id="KW-1133">Transmembrane helix</keyword>
<evidence type="ECO:0000313" key="2">
    <source>
        <dbReference type="EMBL" id="MSE20822.1"/>
    </source>
</evidence>
<keyword evidence="1" id="KW-0812">Transmembrane</keyword>
<feature type="transmembrane region" description="Helical" evidence="1">
    <location>
        <begin position="20"/>
        <end position="42"/>
    </location>
</feature>